<evidence type="ECO:0000256" key="1">
    <source>
        <dbReference type="SAM" id="Phobius"/>
    </source>
</evidence>
<name>A0A6G5A2W6_RHIMP</name>
<organism evidence="2">
    <name type="scientific">Rhipicephalus microplus</name>
    <name type="common">Cattle tick</name>
    <name type="synonym">Boophilus microplus</name>
    <dbReference type="NCBI Taxonomy" id="6941"/>
    <lineage>
        <taxon>Eukaryota</taxon>
        <taxon>Metazoa</taxon>
        <taxon>Ecdysozoa</taxon>
        <taxon>Arthropoda</taxon>
        <taxon>Chelicerata</taxon>
        <taxon>Arachnida</taxon>
        <taxon>Acari</taxon>
        <taxon>Parasitiformes</taxon>
        <taxon>Ixodida</taxon>
        <taxon>Ixodoidea</taxon>
        <taxon>Ixodidae</taxon>
        <taxon>Rhipicephalinae</taxon>
        <taxon>Rhipicephalus</taxon>
        <taxon>Boophilus</taxon>
    </lineage>
</organism>
<dbReference type="EMBL" id="GIKN01002273">
    <property type="protein sequence ID" value="NIE44546.1"/>
    <property type="molecule type" value="Transcribed_RNA"/>
</dbReference>
<keyword evidence="1" id="KW-0812">Transmembrane</keyword>
<reference evidence="2" key="1">
    <citation type="submission" date="2020-03" db="EMBL/GenBank/DDBJ databases">
        <title>A transcriptome and proteome of the tick Rhipicephalus microplus shaped by the genetic composition of its hosts and developmental stage.</title>
        <authorList>
            <person name="Garcia G.R."/>
            <person name="Ribeiro J.M.C."/>
            <person name="Maruyama S.R."/>
            <person name="Gardinasse L.G."/>
            <person name="Nelson K."/>
            <person name="Ferreira B.R."/>
            <person name="Andrade T.G."/>
            <person name="Santos I.K.F.M."/>
        </authorList>
    </citation>
    <scope>NUCLEOTIDE SEQUENCE</scope>
    <source>
        <strain evidence="2">NSGR</strain>
        <tissue evidence="2">Salivary glands</tissue>
    </source>
</reference>
<sequence length="165" mass="18460">MRNSTEYTKNNTNVFALCLYTDYMNGVPWDLMVHKSFLVLPSFLVKLLQCHCCHSWLSTWSGQRSQHRSPSRHHLAFGQMDSFKVVSLSTLTASDADGAELLQESLVVLGVVTAVLEVVLFVLLYGAALGRRQLAVLARARLDQLHVLVLQPPVLLPEVDEQAEQ</sequence>
<protein>
    <submittedName>
        <fullName evidence="2">Uncharacterized protein</fullName>
    </submittedName>
</protein>
<keyword evidence="1" id="KW-0472">Membrane</keyword>
<feature type="transmembrane region" description="Helical" evidence="1">
    <location>
        <begin position="106"/>
        <end position="129"/>
    </location>
</feature>
<evidence type="ECO:0000313" key="2">
    <source>
        <dbReference type="EMBL" id="NIE44546.1"/>
    </source>
</evidence>
<dbReference type="AlphaFoldDB" id="A0A6G5A2W6"/>
<keyword evidence="1" id="KW-1133">Transmembrane helix</keyword>
<accession>A0A6G5A2W6</accession>
<proteinExistence type="predicted"/>